<protein>
    <submittedName>
        <fullName evidence="1">Uncharacterized protein</fullName>
    </submittedName>
</protein>
<sequence>MDKKFRNIFVTEATQHDLSALKQYAEKIILLSTGYEEAYDLGTIIYDELINRKFDPCQDVILPIGKVTTALMVGIVLGRRFDGKIEIAIYQNNEYVFI</sequence>
<organism evidence="1">
    <name type="scientific">marine sediment metagenome</name>
    <dbReference type="NCBI Taxonomy" id="412755"/>
    <lineage>
        <taxon>unclassified sequences</taxon>
        <taxon>metagenomes</taxon>
        <taxon>ecological metagenomes</taxon>
    </lineage>
</organism>
<comment type="caution">
    <text evidence="1">The sequence shown here is derived from an EMBL/GenBank/DDBJ whole genome shotgun (WGS) entry which is preliminary data.</text>
</comment>
<dbReference type="EMBL" id="LAZR01000486">
    <property type="protein sequence ID" value="KKN66965.1"/>
    <property type="molecule type" value="Genomic_DNA"/>
</dbReference>
<reference evidence="1" key="1">
    <citation type="journal article" date="2015" name="Nature">
        <title>Complex archaea that bridge the gap between prokaryotes and eukaryotes.</title>
        <authorList>
            <person name="Spang A."/>
            <person name="Saw J.H."/>
            <person name="Jorgensen S.L."/>
            <person name="Zaremba-Niedzwiedzka K."/>
            <person name="Martijn J."/>
            <person name="Lind A.E."/>
            <person name="van Eijk R."/>
            <person name="Schleper C."/>
            <person name="Guy L."/>
            <person name="Ettema T.J."/>
        </authorList>
    </citation>
    <scope>NUCLEOTIDE SEQUENCE</scope>
</reference>
<gene>
    <name evidence="1" type="ORF">LCGC14_0466450</name>
</gene>
<evidence type="ECO:0000313" key="1">
    <source>
        <dbReference type="EMBL" id="KKN66965.1"/>
    </source>
</evidence>
<proteinExistence type="predicted"/>
<dbReference type="AlphaFoldDB" id="A0A0F9SDN0"/>
<name>A0A0F9SDN0_9ZZZZ</name>
<accession>A0A0F9SDN0</accession>